<keyword evidence="4" id="KW-0378">Hydrolase</keyword>
<dbReference type="AlphaFoldDB" id="B7PY88"/>
<reference evidence="7 9" key="1">
    <citation type="submission" date="2008-03" db="EMBL/GenBank/DDBJ databases">
        <title>Annotation of Ixodes scapularis.</title>
        <authorList>
            <consortium name="Ixodes scapularis Genome Project Consortium"/>
            <person name="Caler E."/>
            <person name="Hannick L.I."/>
            <person name="Bidwell S."/>
            <person name="Joardar V."/>
            <person name="Thiagarajan M."/>
            <person name="Amedeo P."/>
            <person name="Galinsky K.J."/>
            <person name="Schobel S."/>
            <person name="Inman J."/>
            <person name="Hostetler J."/>
            <person name="Miller J."/>
            <person name="Hammond M."/>
            <person name="Megy K."/>
            <person name="Lawson D."/>
            <person name="Kodira C."/>
            <person name="Sutton G."/>
            <person name="Meyer J."/>
            <person name="Hill C.A."/>
            <person name="Birren B."/>
            <person name="Nene V."/>
            <person name="Collins F."/>
            <person name="Alarcon-Chaidez F."/>
            <person name="Wikel S."/>
            <person name="Strausberg R."/>
        </authorList>
    </citation>
    <scope>NUCLEOTIDE SEQUENCE [LARGE SCALE GENOMIC DNA]</scope>
    <source>
        <strain evidence="9">Wikel</strain>
        <strain evidence="7">Wikel colony</strain>
    </source>
</reference>
<evidence type="ECO:0000256" key="3">
    <source>
        <dbReference type="ARBA" id="ARBA00012663"/>
    </source>
</evidence>
<dbReference type="EMBL" id="ABJB010831151">
    <property type="status" value="NOT_ANNOTATED_CDS"/>
    <property type="molecule type" value="Genomic_DNA"/>
</dbReference>
<evidence type="ECO:0000313" key="8">
    <source>
        <dbReference type="EnsemblMetazoa" id="ISCW024543-PA"/>
    </source>
</evidence>
<dbReference type="EC" id="3.2.1.52" evidence="3"/>
<feature type="active site" description="Proton donor" evidence="5">
    <location>
        <position position="35"/>
    </location>
</feature>
<evidence type="ECO:0000259" key="6">
    <source>
        <dbReference type="Pfam" id="PF00728"/>
    </source>
</evidence>
<keyword evidence="9" id="KW-1185">Reference proteome</keyword>
<dbReference type="OrthoDB" id="428480at2759"/>
<dbReference type="STRING" id="6945.B7PY88"/>
<evidence type="ECO:0000256" key="5">
    <source>
        <dbReference type="PIRSR" id="PIRSR625705-1"/>
    </source>
</evidence>
<dbReference type="GO" id="GO:0005975">
    <property type="term" value="P:carbohydrate metabolic process"/>
    <property type="evidence" value="ECO:0007669"/>
    <property type="project" value="InterPro"/>
</dbReference>
<protein>
    <recommendedName>
        <fullName evidence="3">beta-N-acetylhexosaminidase</fullName>
        <ecNumber evidence="3">3.2.1.52</ecNumber>
    </recommendedName>
</protein>
<dbReference type="GO" id="GO:0004563">
    <property type="term" value="F:beta-N-acetylhexosaminidase activity"/>
    <property type="evidence" value="ECO:0007669"/>
    <property type="project" value="UniProtKB-EC"/>
</dbReference>
<dbReference type="InterPro" id="IPR025705">
    <property type="entry name" value="Beta_hexosaminidase_sua/sub"/>
</dbReference>
<dbReference type="EMBL" id="ABJB011027533">
    <property type="status" value="NOT_ANNOTATED_CDS"/>
    <property type="molecule type" value="Genomic_DNA"/>
</dbReference>
<organism>
    <name type="scientific">Ixodes scapularis</name>
    <name type="common">Black-legged tick</name>
    <name type="synonym">Deer tick</name>
    <dbReference type="NCBI Taxonomy" id="6945"/>
    <lineage>
        <taxon>Eukaryota</taxon>
        <taxon>Metazoa</taxon>
        <taxon>Ecdysozoa</taxon>
        <taxon>Arthropoda</taxon>
        <taxon>Chelicerata</taxon>
        <taxon>Arachnida</taxon>
        <taxon>Acari</taxon>
        <taxon>Parasitiformes</taxon>
        <taxon>Ixodida</taxon>
        <taxon>Ixodoidea</taxon>
        <taxon>Ixodidae</taxon>
        <taxon>Ixodinae</taxon>
        <taxon>Ixodes</taxon>
    </lineage>
</organism>
<comment type="catalytic activity">
    <reaction evidence="1">
        <text>Hydrolysis of terminal non-reducing N-acetyl-D-hexosamine residues in N-acetyl-beta-D-hexosaminides.</text>
        <dbReference type="EC" id="3.2.1.52"/>
    </reaction>
</comment>
<sequence>MLDPTQNYTYDVMRDIFQEVVETFPDSYVHLGMDEVYYACWNSSPEIAAFMKEQGFDAVNQVEQYYVKRTLDNVQNLGAKYMIWQDPIDNDVKAARDTLVGIWKDTSLDSKLKTWQEYIMPIAKKGYQMVLSAPWYLNYISYGQDWKKYYETDPRDFN</sequence>
<dbReference type="Pfam" id="PF00728">
    <property type="entry name" value="Glyco_hydro_20"/>
    <property type="match status" value="1"/>
</dbReference>
<dbReference type="EnsemblMetazoa" id="ISCW024543-RA">
    <property type="protein sequence ID" value="ISCW024543-PA"/>
    <property type="gene ID" value="ISCW024543"/>
</dbReference>
<evidence type="ECO:0000313" key="9">
    <source>
        <dbReference type="Proteomes" id="UP000001555"/>
    </source>
</evidence>
<reference evidence="8" key="2">
    <citation type="submission" date="2020-05" db="UniProtKB">
        <authorList>
            <consortium name="EnsemblMetazoa"/>
        </authorList>
    </citation>
    <scope>IDENTIFICATION</scope>
    <source>
        <strain evidence="8">wikel</strain>
    </source>
</reference>
<dbReference type="HOGENOM" id="CLU_1673616_0_0_1"/>
<dbReference type="VEuPathDB" id="VectorBase:ISCW024543"/>
<evidence type="ECO:0000256" key="2">
    <source>
        <dbReference type="ARBA" id="ARBA00006285"/>
    </source>
</evidence>
<evidence type="ECO:0000256" key="4">
    <source>
        <dbReference type="ARBA" id="ARBA00022801"/>
    </source>
</evidence>
<feature type="domain" description="Glycoside hydrolase family 20 catalytic" evidence="6">
    <location>
        <begin position="2"/>
        <end position="146"/>
    </location>
</feature>
<feature type="non-terminal residue" evidence="7">
    <location>
        <position position="158"/>
    </location>
</feature>
<accession>B7PY88</accession>
<dbReference type="EMBL" id="DS818428">
    <property type="protein sequence ID" value="EEC11560.1"/>
    <property type="molecule type" value="Genomic_DNA"/>
</dbReference>
<dbReference type="Proteomes" id="UP000001555">
    <property type="component" value="Unassembled WGS sequence"/>
</dbReference>
<dbReference type="PaxDb" id="6945-B7PY88"/>
<gene>
    <name evidence="7" type="ORF">IscW_ISCW024543</name>
</gene>
<evidence type="ECO:0000256" key="1">
    <source>
        <dbReference type="ARBA" id="ARBA00001231"/>
    </source>
</evidence>
<dbReference type="VEuPathDB" id="VectorBase:ISCI024543"/>
<proteinExistence type="inferred from homology"/>
<evidence type="ECO:0000313" key="7">
    <source>
        <dbReference type="EMBL" id="EEC11560.1"/>
    </source>
</evidence>
<dbReference type="InterPro" id="IPR017853">
    <property type="entry name" value="GH"/>
</dbReference>
<name>B7PY88_IXOSC</name>
<dbReference type="SUPFAM" id="SSF51445">
    <property type="entry name" value="(Trans)glycosidases"/>
    <property type="match status" value="1"/>
</dbReference>
<dbReference type="VEuPathDB" id="VectorBase:ISCP_019824"/>
<dbReference type="PRINTS" id="PR00738">
    <property type="entry name" value="GLHYDRLASE20"/>
</dbReference>
<dbReference type="PANTHER" id="PTHR22600">
    <property type="entry name" value="BETA-HEXOSAMINIDASE"/>
    <property type="match status" value="1"/>
</dbReference>
<dbReference type="PANTHER" id="PTHR22600:SF21">
    <property type="entry name" value="BETA-HEXOSAMINIDASE A"/>
    <property type="match status" value="1"/>
</dbReference>
<comment type="similarity">
    <text evidence="2">Belongs to the glycosyl hydrolase 20 family.</text>
</comment>
<dbReference type="Gene3D" id="3.20.20.80">
    <property type="entry name" value="Glycosidases"/>
    <property type="match status" value="1"/>
</dbReference>
<dbReference type="InterPro" id="IPR015883">
    <property type="entry name" value="Glyco_hydro_20_cat"/>
</dbReference>